<reference evidence="5" key="1">
    <citation type="submission" date="2013-10" db="EMBL/GenBank/DDBJ databases">
        <authorList>
            <person name="Schartl M."/>
            <person name="Warren W."/>
        </authorList>
    </citation>
    <scope>NUCLEOTIDE SEQUENCE [LARGE SCALE GENOMIC DNA]</scope>
    <source>
        <strain evidence="5">female</strain>
    </source>
</reference>
<dbReference type="InterPro" id="IPR011161">
    <property type="entry name" value="MHC_I-like_Ag-recog"/>
</dbReference>
<dbReference type="InterPro" id="IPR050208">
    <property type="entry name" value="MHC_class-I_related"/>
</dbReference>
<dbReference type="EMBL" id="AYCK01010112">
    <property type="status" value="NOT_ANNOTATED_CDS"/>
    <property type="molecule type" value="Genomic_DNA"/>
</dbReference>
<dbReference type="OMA" id="CQLNIET"/>
<dbReference type="GO" id="GO:0005615">
    <property type="term" value="C:extracellular space"/>
    <property type="evidence" value="ECO:0007669"/>
    <property type="project" value="TreeGrafter"/>
</dbReference>
<sequence length="245" mass="27980">MKWLVILLMFSQGSSAETHVLKVYFTGSSGLTSFLPFEAVGRLDDIDTSHCNNEAIDAKIGWVKKLLSDNPKIFELLKRFCFIDNPAFFKYIIAELMKNFNQTEGIHTFQMVGGCQLNIETKELKGFLKYGYDGEDFVEFDLKGLKWIALKKEAVFLKQLWDMDTRDLEFHHYALTDLCYEILNTTLVYGQSSLFKTGTVLHRYLLTDLCYGLFNTSLVSGQSSLFKTDTVLQLTECTSIQSAET</sequence>
<reference evidence="4" key="2">
    <citation type="submission" date="2025-08" db="UniProtKB">
        <authorList>
            <consortium name="Ensembl"/>
        </authorList>
    </citation>
    <scope>IDENTIFICATION</scope>
</reference>
<dbReference type="InterPro" id="IPR037055">
    <property type="entry name" value="MHC_I-like_Ag-recog_sf"/>
</dbReference>
<dbReference type="PANTHER" id="PTHR16675">
    <property type="entry name" value="MHC CLASS I-RELATED"/>
    <property type="match status" value="1"/>
</dbReference>
<dbReference type="Pfam" id="PF00129">
    <property type="entry name" value="MHC_I"/>
    <property type="match status" value="1"/>
</dbReference>
<keyword evidence="1" id="KW-0325">Glycoprotein</keyword>
<accession>A0A096LQZ6</accession>
<dbReference type="PANTHER" id="PTHR16675:SF237">
    <property type="entry name" value="MHC CLASS I ANTIGEN TRANSCRIPT VARIANT 1-RELATED"/>
    <property type="match status" value="1"/>
</dbReference>
<evidence type="ECO:0000259" key="3">
    <source>
        <dbReference type="Pfam" id="PF00129"/>
    </source>
</evidence>
<dbReference type="InterPro" id="IPR011162">
    <property type="entry name" value="MHC_I/II-like_Ag-recog"/>
</dbReference>
<feature type="domain" description="MHC class I-like antigen recognition-like" evidence="3">
    <location>
        <begin position="21"/>
        <end position="193"/>
    </location>
</feature>
<dbReference type="Gene3D" id="3.30.500.10">
    <property type="entry name" value="MHC class I-like antigen recognition-like"/>
    <property type="match status" value="1"/>
</dbReference>
<name>A0A096LQZ6_POEFO</name>
<keyword evidence="2" id="KW-0732">Signal</keyword>
<dbReference type="GO" id="GO:0009897">
    <property type="term" value="C:external side of plasma membrane"/>
    <property type="evidence" value="ECO:0007669"/>
    <property type="project" value="TreeGrafter"/>
</dbReference>
<proteinExistence type="predicted"/>
<protein>
    <recommendedName>
        <fullName evidence="3">MHC class I-like antigen recognition-like domain-containing protein</fullName>
    </recommendedName>
</protein>
<reference evidence="4" key="3">
    <citation type="submission" date="2025-09" db="UniProtKB">
        <authorList>
            <consortium name="Ensembl"/>
        </authorList>
    </citation>
    <scope>IDENTIFICATION</scope>
</reference>
<feature type="chain" id="PRO_5001926490" description="MHC class I-like antigen recognition-like domain-containing protein" evidence="2">
    <location>
        <begin position="17"/>
        <end position="245"/>
    </location>
</feature>
<dbReference type="AlphaFoldDB" id="A0A096LQZ6"/>
<dbReference type="GeneTree" id="ENSGT01120000271828"/>
<dbReference type="Proteomes" id="UP000028760">
    <property type="component" value="Unassembled WGS sequence"/>
</dbReference>
<feature type="signal peptide" evidence="2">
    <location>
        <begin position="1"/>
        <end position="16"/>
    </location>
</feature>
<dbReference type="Ensembl" id="ENSPFOT00000024818.1">
    <property type="protein sequence ID" value="ENSPFOP00000021587.1"/>
    <property type="gene ID" value="ENSPFOG00000021903.1"/>
</dbReference>
<keyword evidence="5" id="KW-1185">Reference proteome</keyword>
<evidence type="ECO:0000313" key="5">
    <source>
        <dbReference type="Proteomes" id="UP000028760"/>
    </source>
</evidence>
<evidence type="ECO:0000256" key="1">
    <source>
        <dbReference type="ARBA" id="ARBA00023180"/>
    </source>
</evidence>
<dbReference type="SUPFAM" id="SSF54452">
    <property type="entry name" value="MHC antigen-recognition domain"/>
    <property type="match status" value="1"/>
</dbReference>
<dbReference type="STRING" id="48698.ENSPFOP00000021587"/>
<organism evidence="4 5">
    <name type="scientific">Poecilia formosa</name>
    <name type="common">Amazon molly</name>
    <name type="synonym">Limia formosa</name>
    <dbReference type="NCBI Taxonomy" id="48698"/>
    <lineage>
        <taxon>Eukaryota</taxon>
        <taxon>Metazoa</taxon>
        <taxon>Chordata</taxon>
        <taxon>Craniata</taxon>
        <taxon>Vertebrata</taxon>
        <taxon>Euteleostomi</taxon>
        <taxon>Actinopterygii</taxon>
        <taxon>Neopterygii</taxon>
        <taxon>Teleostei</taxon>
        <taxon>Neoteleostei</taxon>
        <taxon>Acanthomorphata</taxon>
        <taxon>Ovalentaria</taxon>
        <taxon>Atherinomorphae</taxon>
        <taxon>Cyprinodontiformes</taxon>
        <taxon>Poeciliidae</taxon>
        <taxon>Poeciliinae</taxon>
        <taxon>Poecilia</taxon>
    </lineage>
</organism>
<evidence type="ECO:0000313" key="4">
    <source>
        <dbReference type="Ensembl" id="ENSPFOP00000021587.1"/>
    </source>
</evidence>
<dbReference type="GO" id="GO:0006955">
    <property type="term" value="P:immune response"/>
    <property type="evidence" value="ECO:0007669"/>
    <property type="project" value="TreeGrafter"/>
</dbReference>
<evidence type="ECO:0000256" key="2">
    <source>
        <dbReference type="SAM" id="SignalP"/>
    </source>
</evidence>